<protein>
    <submittedName>
        <fullName evidence="6">MFS general substrate transporter</fullName>
    </submittedName>
</protein>
<keyword evidence="3 5" id="KW-1133">Transmembrane helix</keyword>
<keyword evidence="2 5" id="KW-0812">Transmembrane</keyword>
<accession>A0A6A5VE48</accession>
<dbReference type="Pfam" id="PF07690">
    <property type="entry name" value="MFS_1"/>
    <property type="match status" value="1"/>
</dbReference>
<comment type="subcellular location">
    <subcellularLocation>
        <location evidence="1">Membrane</location>
        <topology evidence="1">Multi-pass membrane protein</topology>
    </subcellularLocation>
</comment>
<evidence type="ECO:0000256" key="4">
    <source>
        <dbReference type="ARBA" id="ARBA00023136"/>
    </source>
</evidence>
<dbReference type="PANTHER" id="PTHR23502:SF3">
    <property type="entry name" value="MAJOR FACILITATOR SUPERFAMILY (MFS) PROFILE DOMAIN-CONTAINING PROTEIN-RELATED"/>
    <property type="match status" value="1"/>
</dbReference>
<feature type="transmembrane region" description="Helical" evidence="5">
    <location>
        <begin position="289"/>
        <end position="314"/>
    </location>
</feature>
<proteinExistence type="predicted"/>
<feature type="transmembrane region" description="Helical" evidence="5">
    <location>
        <begin position="115"/>
        <end position="139"/>
    </location>
</feature>
<evidence type="ECO:0000256" key="1">
    <source>
        <dbReference type="ARBA" id="ARBA00004141"/>
    </source>
</evidence>
<feature type="transmembrane region" description="Helical" evidence="5">
    <location>
        <begin position="363"/>
        <end position="383"/>
    </location>
</feature>
<dbReference type="Proteomes" id="UP000800036">
    <property type="component" value="Unassembled WGS sequence"/>
</dbReference>
<feature type="transmembrane region" description="Helical" evidence="5">
    <location>
        <begin position="26"/>
        <end position="47"/>
    </location>
</feature>
<dbReference type="SUPFAM" id="SSF103473">
    <property type="entry name" value="MFS general substrate transporter"/>
    <property type="match status" value="1"/>
</dbReference>
<evidence type="ECO:0000256" key="5">
    <source>
        <dbReference type="SAM" id="Phobius"/>
    </source>
</evidence>
<feature type="transmembrane region" description="Helical" evidence="5">
    <location>
        <begin position="258"/>
        <end position="277"/>
    </location>
</feature>
<feature type="transmembrane region" description="Helical" evidence="5">
    <location>
        <begin position="151"/>
        <end position="173"/>
    </location>
</feature>
<dbReference type="AlphaFoldDB" id="A0A6A5VE48"/>
<feature type="non-terminal residue" evidence="6">
    <location>
        <position position="1"/>
    </location>
</feature>
<dbReference type="GO" id="GO:0005886">
    <property type="term" value="C:plasma membrane"/>
    <property type="evidence" value="ECO:0007669"/>
    <property type="project" value="TreeGrafter"/>
</dbReference>
<evidence type="ECO:0000313" key="7">
    <source>
        <dbReference type="Proteomes" id="UP000800036"/>
    </source>
</evidence>
<reference evidence="6" key="1">
    <citation type="journal article" date="2020" name="Stud. Mycol.">
        <title>101 Dothideomycetes genomes: a test case for predicting lifestyles and emergence of pathogens.</title>
        <authorList>
            <person name="Haridas S."/>
            <person name="Albert R."/>
            <person name="Binder M."/>
            <person name="Bloem J."/>
            <person name="Labutti K."/>
            <person name="Salamov A."/>
            <person name="Andreopoulos B."/>
            <person name="Baker S."/>
            <person name="Barry K."/>
            <person name="Bills G."/>
            <person name="Bluhm B."/>
            <person name="Cannon C."/>
            <person name="Castanera R."/>
            <person name="Culley D."/>
            <person name="Daum C."/>
            <person name="Ezra D."/>
            <person name="Gonzalez J."/>
            <person name="Henrissat B."/>
            <person name="Kuo A."/>
            <person name="Liang C."/>
            <person name="Lipzen A."/>
            <person name="Lutzoni F."/>
            <person name="Magnuson J."/>
            <person name="Mondo S."/>
            <person name="Nolan M."/>
            <person name="Ohm R."/>
            <person name="Pangilinan J."/>
            <person name="Park H.-J."/>
            <person name="Ramirez L."/>
            <person name="Alfaro M."/>
            <person name="Sun H."/>
            <person name="Tritt A."/>
            <person name="Yoshinaga Y."/>
            <person name="Zwiers L.-H."/>
            <person name="Turgeon B."/>
            <person name="Goodwin S."/>
            <person name="Spatafora J."/>
            <person name="Crous P."/>
            <person name="Grigoriev I."/>
        </authorList>
    </citation>
    <scope>NUCLEOTIDE SEQUENCE</scope>
    <source>
        <strain evidence="6">CBS 107.79</strain>
    </source>
</reference>
<dbReference type="GO" id="GO:0022857">
    <property type="term" value="F:transmembrane transporter activity"/>
    <property type="evidence" value="ECO:0007669"/>
    <property type="project" value="InterPro"/>
</dbReference>
<dbReference type="PANTHER" id="PTHR23502">
    <property type="entry name" value="MAJOR FACILITATOR SUPERFAMILY"/>
    <property type="match status" value="1"/>
</dbReference>
<feature type="transmembrane region" description="Helical" evidence="5">
    <location>
        <begin position="432"/>
        <end position="454"/>
    </location>
</feature>
<dbReference type="OrthoDB" id="5376138at2759"/>
<organism evidence="6 7">
    <name type="scientific">Bimuria novae-zelandiae CBS 107.79</name>
    <dbReference type="NCBI Taxonomy" id="1447943"/>
    <lineage>
        <taxon>Eukaryota</taxon>
        <taxon>Fungi</taxon>
        <taxon>Dikarya</taxon>
        <taxon>Ascomycota</taxon>
        <taxon>Pezizomycotina</taxon>
        <taxon>Dothideomycetes</taxon>
        <taxon>Pleosporomycetidae</taxon>
        <taxon>Pleosporales</taxon>
        <taxon>Massarineae</taxon>
        <taxon>Didymosphaeriaceae</taxon>
        <taxon>Bimuria</taxon>
    </lineage>
</organism>
<gene>
    <name evidence="6" type="ORF">BU23DRAFT_374599</name>
</gene>
<evidence type="ECO:0000256" key="2">
    <source>
        <dbReference type="ARBA" id="ARBA00022692"/>
    </source>
</evidence>
<dbReference type="FunFam" id="1.20.1250.20:FF:000088">
    <property type="entry name" value="MFS multidrug transporter, putative"/>
    <property type="match status" value="1"/>
</dbReference>
<keyword evidence="7" id="KW-1185">Reference proteome</keyword>
<dbReference type="EMBL" id="ML976674">
    <property type="protein sequence ID" value="KAF1974639.1"/>
    <property type="molecule type" value="Genomic_DNA"/>
</dbReference>
<evidence type="ECO:0000256" key="3">
    <source>
        <dbReference type="ARBA" id="ARBA00022989"/>
    </source>
</evidence>
<dbReference type="Gene3D" id="1.20.1250.20">
    <property type="entry name" value="MFS general substrate transporter like domains"/>
    <property type="match status" value="1"/>
</dbReference>
<name>A0A6A5VE48_9PLEO</name>
<sequence>SSSKTELTDTDAWDKLGYSFPTWRKWQILGVVFLIQISMNMNASLYANGVSRIASEHGVSKQVARIPQMAFLVAYGFGCELWAPWSEEYGRWPIQQLSLFLVNVWQIPCALSKNLATYIVCRTLGGLSTAGGSVTLGVLADMWEPDEQEYAVAFLVLSSVGGSVVGAVVGGFVEAYLSLPWVFWVQLIVGGATQVMHALCNPETRSTILLDREAKRRRRTGEDVNVYGPNEMRGRKMTVKEFTTIFGRPFYMFFTEPIVLWLSLLSGFSDALIFTFLQSFTPVYEQWGFGTVGISLAFIPLLIAYILSYLSYLPSIRHFRGKRRKGEDLAPEVRLWWLLFLAPLETIGLFGFAWTSLGPSHGIPWIAPMIFSTLIGMANYAIYQSSIDYQTAAYGPYAASATGGNDLARDFLAGIAALYSAPMYENIPGRPLEYASTILACLAFLVTIPIYIVYWKGPEIRAKSKFAQSLDQSREVKKEKRK</sequence>
<feature type="transmembrane region" description="Helical" evidence="5">
    <location>
        <begin position="335"/>
        <end position="357"/>
    </location>
</feature>
<feature type="non-terminal residue" evidence="6">
    <location>
        <position position="482"/>
    </location>
</feature>
<dbReference type="InterPro" id="IPR011701">
    <property type="entry name" value="MFS"/>
</dbReference>
<dbReference type="InterPro" id="IPR036259">
    <property type="entry name" value="MFS_trans_sf"/>
</dbReference>
<evidence type="ECO:0000313" key="6">
    <source>
        <dbReference type="EMBL" id="KAF1974639.1"/>
    </source>
</evidence>
<keyword evidence="4 5" id="KW-0472">Membrane</keyword>